<evidence type="ECO:0000313" key="2">
    <source>
        <dbReference type="Proteomes" id="UP000767238"/>
    </source>
</evidence>
<dbReference type="AlphaFoldDB" id="A0A9P8K8A3"/>
<reference evidence="1" key="1">
    <citation type="journal article" date="2021" name="J Fungi (Basel)">
        <title>Virulence traits and population genomics of the black yeast Aureobasidium melanogenum.</title>
        <authorList>
            <person name="Cernosa A."/>
            <person name="Sun X."/>
            <person name="Gostincar C."/>
            <person name="Fang C."/>
            <person name="Gunde-Cimerman N."/>
            <person name="Song Z."/>
        </authorList>
    </citation>
    <scope>NUCLEOTIDE SEQUENCE</scope>
    <source>
        <strain evidence="1">EXF-8016</strain>
    </source>
</reference>
<feature type="non-terminal residue" evidence="1">
    <location>
        <position position="1"/>
    </location>
</feature>
<evidence type="ECO:0000313" key="1">
    <source>
        <dbReference type="EMBL" id="KAH0227351.1"/>
    </source>
</evidence>
<gene>
    <name evidence="1" type="ORF">KCV03_g2310</name>
</gene>
<comment type="caution">
    <text evidence="1">The sequence shown here is derived from an EMBL/GenBank/DDBJ whole genome shotgun (WGS) entry which is preliminary data.</text>
</comment>
<dbReference type="Proteomes" id="UP000767238">
    <property type="component" value="Unassembled WGS sequence"/>
</dbReference>
<proteinExistence type="predicted"/>
<reference evidence="1" key="2">
    <citation type="submission" date="2021-08" db="EMBL/GenBank/DDBJ databases">
        <authorList>
            <person name="Gostincar C."/>
            <person name="Sun X."/>
            <person name="Song Z."/>
            <person name="Gunde-Cimerman N."/>
        </authorList>
    </citation>
    <scope>NUCLEOTIDE SEQUENCE</scope>
    <source>
        <strain evidence="1">EXF-8016</strain>
    </source>
</reference>
<organism evidence="1 2">
    <name type="scientific">Aureobasidium melanogenum</name>
    <name type="common">Aureobasidium pullulans var. melanogenum</name>
    <dbReference type="NCBI Taxonomy" id="46634"/>
    <lineage>
        <taxon>Eukaryota</taxon>
        <taxon>Fungi</taxon>
        <taxon>Dikarya</taxon>
        <taxon>Ascomycota</taxon>
        <taxon>Pezizomycotina</taxon>
        <taxon>Dothideomycetes</taxon>
        <taxon>Dothideomycetidae</taxon>
        <taxon>Dothideales</taxon>
        <taxon>Saccotheciaceae</taxon>
        <taxon>Aureobasidium</taxon>
    </lineage>
</organism>
<dbReference type="OrthoDB" id="3855613at2759"/>
<accession>A0A9P8K8A3</accession>
<protein>
    <submittedName>
        <fullName evidence="1">Uncharacterized protein</fullName>
    </submittedName>
</protein>
<sequence length="368" mass="41017">MCFTSAQDNLKDSNPGASIVNAADDRVIFVDYSGWVAQVGGRFCEEGIKEPNKNNQDAVFYQWESIDYWEDPSDMENLSPRDFGNNTFAGQFMSAVEEVRASDPAFMIRDVDDDDKAYPETTESSTNLEERDASWLHKIYRVFHPTLNGHSMIANLVFYHMGVERAKMLDKDTQPMVAETLPSTCSRANEYQDGKVIPQTIDCADTAGLSDDYWFDTDTARGIRDNFCKTVAGKSQTDISQSHDMESGLGMAYPYRMSGPGNTWIEVWVQNAGCRRPTLYARESVCRVAIDAVVNQCNTESTRKFGGSAAFGTCEEYHMRVGRSWIKFAKIAAGGGSSWNNTSFNATGPSLPVSDISFTRVETNETMI</sequence>
<dbReference type="EMBL" id="JAHFYH010000010">
    <property type="protein sequence ID" value="KAH0227351.1"/>
    <property type="molecule type" value="Genomic_DNA"/>
</dbReference>
<name>A0A9P8K8A3_AURME</name>